<dbReference type="AlphaFoldDB" id="A0A0V1D3P7"/>
<evidence type="ECO:0000313" key="2">
    <source>
        <dbReference type="Proteomes" id="UP000054653"/>
    </source>
</evidence>
<dbReference type="EMBL" id="JYDI01000047">
    <property type="protein sequence ID" value="KRY56088.1"/>
    <property type="molecule type" value="Genomic_DNA"/>
</dbReference>
<gene>
    <name evidence="1" type="ORF">T03_12347</name>
</gene>
<organism evidence="1 2">
    <name type="scientific">Trichinella britovi</name>
    <name type="common">Parasitic roundworm</name>
    <dbReference type="NCBI Taxonomy" id="45882"/>
    <lineage>
        <taxon>Eukaryota</taxon>
        <taxon>Metazoa</taxon>
        <taxon>Ecdysozoa</taxon>
        <taxon>Nematoda</taxon>
        <taxon>Enoplea</taxon>
        <taxon>Dorylaimia</taxon>
        <taxon>Trichinellida</taxon>
        <taxon>Trichinellidae</taxon>
        <taxon>Trichinella</taxon>
    </lineage>
</organism>
<dbReference type="Proteomes" id="UP000054653">
    <property type="component" value="Unassembled WGS sequence"/>
</dbReference>
<sequence length="144" mass="16351">MSRRFVTLESAMDYIESLPEEMQSTAQICQLPPAEDGNITDEEHMDENNLDEVTVKSYASIRFPCTSTTVTPEDVCGELDVTVMRVDYESDSESIDTLPVEKTSWKRRTCFSSDLGEEKPLALHETVSELIPLSPTELFIKYFQ</sequence>
<comment type="caution">
    <text evidence="1">The sequence shown here is derived from an EMBL/GenBank/DDBJ whole genome shotgun (WGS) entry which is preliminary data.</text>
</comment>
<keyword evidence="2" id="KW-1185">Reference proteome</keyword>
<dbReference type="OrthoDB" id="10449966at2759"/>
<name>A0A0V1D3P7_TRIBR</name>
<protein>
    <recommendedName>
        <fullName evidence="3">PiggyBac transposable element-derived protein domain-containing protein</fullName>
    </recommendedName>
</protein>
<proteinExistence type="predicted"/>
<evidence type="ECO:0000313" key="1">
    <source>
        <dbReference type="EMBL" id="KRY56088.1"/>
    </source>
</evidence>
<accession>A0A0V1D3P7</accession>
<evidence type="ECO:0008006" key="3">
    <source>
        <dbReference type="Google" id="ProtNLM"/>
    </source>
</evidence>
<reference evidence="1 2" key="1">
    <citation type="submission" date="2015-01" db="EMBL/GenBank/DDBJ databases">
        <title>Evolution of Trichinella species and genotypes.</title>
        <authorList>
            <person name="Korhonen P.K."/>
            <person name="Edoardo P."/>
            <person name="Giuseppe L.R."/>
            <person name="Gasser R.B."/>
        </authorList>
    </citation>
    <scope>NUCLEOTIDE SEQUENCE [LARGE SCALE GENOMIC DNA]</scope>
    <source>
        <strain evidence="1">ISS120</strain>
    </source>
</reference>